<evidence type="ECO:0000313" key="2">
    <source>
        <dbReference type="EMBL" id="GMN55667.1"/>
    </source>
</evidence>
<proteinExistence type="predicted"/>
<feature type="region of interest" description="Disordered" evidence="1">
    <location>
        <begin position="161"/>
        <end position="190"/>
    </location>
</feature>
<name>A0AA88ALX0_FICCA</name>
<accession>A0AA88ALX0</accession>
<evidence type="ECO:0008006" key="4">
    <source>
        <dbReference type="Google" id="ProtNLM"/>
    </source>
</evidence>
<gene>
    <name evidence="2" type="ORF">TIFTF001_024790</name>
</gene>
<dbReference type="PANTHER" id="PTHR10688:SF2">
    <property type="entry name" value="PWWP DOMAIN-CONTAINING PROTEIN"/>
    <property type="match status" value="1"/>
</dbReference>
<keyword evidence="3" id="KW-1185">Reference proteome</keyword>
<dbReference type="Gene3D" id="2.30.30.140">
    <property type="match status" value="1"/>
</dbReference>
<dbReference type="InterPro" id="IPR052657">
    <property type="entry name" value="PDP_family_Arabidopsis"/>
</dbReference>
<reference evidence="2" key="1">
    <citation type="submission" date="2023-07" db="EMBL/GenBank/DDBJ databases">
        <title>draft genome sequence of fig (Ficus carica).</title>
        <authorList>
            <person name="Takahashi T."/>
            <person name="Nishimura K."/>
        </authorList>
    </citation>
    <scope>NUCLEOTIDE SEQUENCE</scope>
</reference>
<comment type="caution">
    <text evidence="2">The sequence shown here is derived from an EMBL/GenBank/DDBJ whole genome shotgun (WGS) entry which is preliminary data.</text>
</comment>
<dbReference type="PANTHER" id="PTHR10688">
    <property type="entry name" value="PWWP DOMAIN-CONTAINING PROTEIN"/>
    <property type="match status" value="1"/>
</dbReference>
<feature type="compositionally biased region" description="Basic residues" evidence="1">
    <location>
        <begin position="161"/>
        <end position="173"/>
    </location>
</feature>
<dbReference type="CDD" id="cd05162">
    <property type="entry name" value="PWWP"/>
    <property type="match status" value="1"/>
</dbReference>
<sequence length="750" mass="84408">MKNGVLVWAKIREECSGTCYWPGLIQTRDSHGVSVSFFNHQTPRYFHPTEIRPFSQNPLPTELDGACDALLDSALRCLCRRTALSLRCPCRSETSAAEEILVGGGEAFEAKKSFRPEAVLGFVKSKAVWAWVEIGDFVEAVKSVAEIQGFRDYNTINQKSAYRKGRRARRRHDQRGTHVELSAHPSSDSAASESYNLELDFECHASPKPEEKKMEAGVASKMDSTILLSKESVQPMLEDQLEKQLMKVQKQEEQSLYEVLVNLRCLALDSFCLEANRLNTTKQIFLGFRSILFEKVFDMHIKKCSPLQSREGYFSDPGHFKTQPSVEAGGKQCESQVCGSVVPYVERPVSRLGFKRQLGQPAFCESLFKLNKRMPFFLIKGCRYYPQINRTEAEVNLSEVFFSYNGIHFYLDRNGTDSEKASDLNFLSKSSVKLEIQNPGALISPPEINTCLLDFSHNIYNFSRFKDSPCLGNIIEISEDQEHNGKDSCRSYVKLQEPDRSTWETCLYMKVDNSSGLLEPSATQLSISEIYGTTASDVEKVDDAATEVSRSESRLISDKSQMQASGDKGALSVDSNGKAVSLNVASEDRVDKIKNLNNSCTSGLLLNLHEDQQSKALARFADSKSLHMKFPKGYNLPSKEELVKKFRLFGPIDSLKTKIFNYTGSAQLVFFNQSDAMAAYQYAKRKKLLPGHPNVRYWLDPFESKRGGAKLMAVKPLEPKLKSCLRNSDSPGTEGKRKHQKVRFLMVTES</sequence>
<dbReference type="EMBL" id="BTGU01000058">
    <property type="protein sequence ID" value="GMN55667.1"/>
    <property type="molecule type" value="Genomic_DNA"/>
</dbReference>
<dbReference type="AlphaFoldDB" id="A0AA88ALX0"/>
<dbReference type="Proteomes" id="UP001187192">
    <property type="component" value="Unassembled WGS sequence"/>
</dbReference>
<organism evidence="2 3">
    <name type="scientific">Ficus carica</name>
    <name type="common">Common fig</name>
    <dbReference type="NCBI Taxonomy" id="3494"/>
    <lineage>
        <taxon>Eukaryota</taxon>
        <taxon>Viridiplantae</taxon>
        <taxon>Streptophyta</taxon>
        <taxon>Embryophyta</taxon>
        <taxon>Tracheophyta</taxon>
        <taxon>Spermatophyta</taxon>
        <taxon>Magnoliopsida</taxon>
        <taxon>eudicotyledons</taxon>
        <taxon>Gunneridae</taxon>
        <taxon>Pentapetalae</taxon>
        <taxon>rosids</taxon>
        <taxon>fabids</taxon>
        <taxon>Rosales</taxon>
        <taxon>Moraceae</taxon>
        <taxon>Ficeae</taxon>
        <taxon>Ficus</taxon>
    </lineage>
</organism>
<protein>
    <recommendedName>
        <fullName evidence="4">PWWP domain-containing protein</fullName>
    </recommendedName>
</protein>
<dbReference type="SUPFAM" id="SSF63748">
    <property type="entry name" value="Tudor/PWWP/MBT"/>
    <property type="match status" value="1"/>
</dbReference>
<evidence type="ECO:0000256" key="1">
    <source>
        <dbReference type="SAM" id="MobiDB-lite"/>
    </source>
</evidence>
<evidence type="ECO:0000313" key="3">
    <source>
        <dbReference type="Proteomes" id="UP001187192"/>
    </source>
</evidence>